<sequence>MLLARLPRAVLAATPLLAHAHSSSSKAAAPQPATLRVAVVQMLVGGDKAANLARCAGLLERACDGGAQLVVLPEVWNSPYAVDQFRAHAEPIAEPGSGGSDGPSVELLRRVARDRGVHIVGGSVPELGADGRVYNTAPVVAPDGSVVAKHRKVHLFDIDVPGRIRFFESETLAAGDEATVAPLPAALGGGALGVAICYDMRFAELAISMRAKGATVLVYPGAFNTVTGPPHYQLLARARALDAQAYVVAASPARNPESDYQAYGYSVVVDPWGAPVAAVDGHHEDVIFADLDLAKVDATRASMRLLDQRRPETYVPK</sequence>
<dbReference type="KEGG" id="aaf:AURANDRAFT_59241"/>
<dbReference type="EMBL" id="JBBJCI010000037">
    <property type="protein sequence ID" value="KAK7250226.1"/>
    <property type="molecule type" value="Genomic_DNA"/>
</dbReference>
<keyword evidence="2" id="KW-1185">Reference proteome</keyword>
<reference evidence="1 2" key="1">
    <citation type="submission" date="2024-03" db="EMBL/GenBank/DDBJ databases">
        <title>Aureococcus anophagefferens CCMP1851 and Kratosvirus quantuckense: Draft genome of a second virus-susceptible host strain in the model system.</title>
        <authorList>
            <person name="Chase E."/>
            <person name="Truchon A.R."/>
            <person name="Schepens W."/>
            <person name="Wilhelm S.W."/>
        </authorList>
    </citation>
    <scope>NUCLEOTIDE SEQUENCE [LARGE SCALE GENOMIC DNA]</scope>
    <source>
        <strain evidence="1 2">CCMP1851</strain>
    </source>
</reference>
<organism evidence="1 2">
    <name type="scientific">Aureococcus anophagefferens</name>
    <name type="common">Harmful bloom alga</name>
    <dbReference type="NCBI Taxonomy" id="44056"/>
    <lineage>
        <taxon>Eukaryota</taxon>
        <taxon>Sar</taxon>
        <taxon>Stramenopiles</taxon>
        <taxon>Ochrophyta</taxon>
        <taxon>Pelagophyceae</taxon>
        <taxon>Pelagomonadales</taxon>
        <taxon>Pelagomonadaceae</taxon>
        <taxon>Aureococcus</taxon>
    </lineage>
</organism>
<dbReference type="InterPro" id="IPR036526">
    <property type="entry name" value="C-N_Hydrolase_sf"/>
</dbReference>
<evidence type="ECO:0000313" key="2">
    <source>
        <dbReference type="Proteomes" id="UP001363151"/>
    </source>
</evidence>
<proteinExistence type="predicted"/>
<keyword evidence="1" id="KW-0378">Hydrolase</keyword>
<accession>A0ABR1GA55</accession>
<dbReference type="GO" id="GO:0006528">
    <property type="term" value="P:asparagine metabolic process"/>
    <property type="evidence" value="ECO:0007669"/>
    <property type="project" value="TreeGrafter"/>
</dbReference>
<dbReference type="GO" id="GO:0006541">
    <property type="term" value="P:glutamine metabolic process"/>
    <property type="evidence" value="ECO:0007669"/>
    <property type="project" value="TreeGrafter"/>
</dbReference>
<gene>
    <name evidence="1" type="primary">NIT2</name>
    <name evidence="1" type="ORF">SO694_00007010</name>
</gene>
<dbReference type="SUPFAM" id="SSF56317">
    <property type="entry name" value="Carbon-nitrogen hydrolase"/>
    <property type="match status" value="1"/>
</dbReference>
<evidence type="ECO:0000313" key="1">
    <source>
        <dbReference type="EMBL" id="KAK7250226.1"/>
    </source>
</evidence>
<dbReference type="InterPro" id="IPR003010">
    <property type="entry name" value="C-N_Hydrolase"/>
</dbReference>
<name>A0ABR1GA55_AURAN</name>
<dbReference type="GO" id="GO:0006107">
    <property type="term" value="P:oxaloacetate metabolic process"/>
    <property type="evidence" value="ECO:0007669"/>
    <property type="project" value="TreeGrafter"/>
</dbReference>
<comment type="caution">
    <text evidence="1">The sequence shown here is derived from an EMBL/GenBank/DDBJ whole genome shotgun (WGS) entry which is preliminary data.</text>
</comment>
<dbReference type="CDD" id="cd07572">
    <property type="entry name" value="nit"/>
    <property type="match status" value="1"/>
</dbReference>
<dbReference type="Proteomes" id="UP001363151">
    <property type="component" value="Unassembled WGS sequence"/>
</dbReference>
<dbReference type="PROSITE" id="PS50263">
    <property type="entry name" value="CN_HYDROLASE"/>
    <property type="match status" value="1"/>
</dbReference>
<protein>
    <submittedName>
        <fullName evidence="1">Carbon-nitrogen hydrolase</fullName>
    </submittedName>
</protein>
<dbReference type="PANTHER" id="PTHR23088:SF30">
    <property type="entry name" value="OMEGA-AMIDASE NIT2"/>
    <property type="match status" value="1"/>
</dbReference>
<dbReference type="GO" id="GO:0005739">
    <property type="term" value="C:mitochondrion"/>
    <property type="evidence" value="ECO:0007669"/>
    <property type="project" value="TreeGrafter"/>
</dbReference>
<dbReference type="PANTHER" id="PTHR23088">
    <property type="entry name" value="NITRILASE-RELATED"/>
    <property type="match status" value="1"/>
</dbReference>
<dbReference type="GO" id="GO:0050152">
    <property type="term" value="F:omega-amidase activity"/>
    <property type="evidence" value="ECO:0007669"/>
    <property type="project" value="TreeGrafter"/>
</dbReference>
<dbReference type="Pfam" id="PF00795">
    <property type="entry name" value="CN_hydrolase"/>
    <property type="match status" value="1"/>
</dbReference>
<dbReference type="Gene3D" id="3.60.110.10">
    <property type="entry name" value="Carbon-nitrogen hydrolase"/>
    <property type="match status" value="1"/>
</dbReference>
<dbReference type="InterPro" id="IPR045254">
    <property type="entry name" value="Nit1/2_C-N_Hydrolase"/>
</dbReference>